<protein>
    <recommendedName>
        <fullName evidence="3">Pilus assembly protein</fullName>
    </recommendedName>
</protein>
<organism evidence="1 2">
    <name type="scientific">Tropicimonas omnivorans</name>
    <dbReference type="NCBI Taxonomy" id="3075590"/>
    <lineage>
        <taxon>Bacteria</taxon>
        <taxon>Pseudomonadati</taxon>
        <taxon>Pseudomonadota</taxon>
        <taxon>Alphaproteobacteria</taxon>
        <taxon>Rhodobacterales</taxon>
        <taxon>Roseobacteraceae</taxon>
        <taxon>Tropicimonas</taxon>
    </lineage>
</organism>
<keyword evidence="2" id="KW-1185">Reference proteome</keyword>
<sequence>MTARPCPTGRSRARLACARIRAAMAEFAADCRGSLSVEAVLALPLLCWFYVGSFVWFDAYRAQTTNARAAYTIADMISRESGVDTGYLAGLVNVFDFMTVKGGPPTVRITSVRCQGNCDDPSGRQLDVCWSWVNRDGRAGLGSGDLAGLDGRIPMMPLGDTLILTETALSYEPAFNVGLPTLDLEQFVVTRPRFAPEVENGSESCY</sequence>
<reference evidence="1 2" key="1">
    <citation type="submission" date="2023-09" db="EMBL/GenBank/DDBJ databases">
        <authorList>
            <person name="Rey-Velasco X."/>
        </authorList>
    </citation>
    <scope>NUCLEOTIDE SEQUENCE [LARGE SCALE GENOMIC DNA]</scope>
    <source>
        <strain evidence="1 2">F158</strain>
    </source>
</reference>
<proteinExistence type="predicted"/>
<gene>
    <name evidence="1" type="ORF">RM543_11230</name>
</gene>
<evidence type="ECO:0000313" key="2">
    <source>
        <dbReference type="Proteomes" id="UP001265259"/>
    </source>
</evidence>
<accession>A0ABU3DHS7</accession>
<evidence type="ECO:0000313" key="1">
    <source>
        <dbReference type="EMBL" id="MDT0683261.1"/>
    </source>
</evidence>
<comment type="caution">
    <text evidence="1">The sequence shown here is derived from an EMBL/GenBank/DDBJ whole genome shotgun (WGS) entry which is preliminary data.</text>
</comment>
<dbReference type="Proteomes" id="UP001265259">
    <property type="component" value="Unassembled WGS sequence"/>
</dbReference>
<name>A0ABU3DHS7_9RHOB</name>
<dbReference type="EMBL" id="JAVRHL010000003">
    <property type="protein sequence ID" value="MDT0683261.1"/>
    <property type="molecule type" value="Genomic_DNA"/>
</dbReference>
<evidence type="ECO:0008006" key="3">
    <source>
        <dbReference type="Google" id="ProtNLM"/>
    </source>
</evidence>
<dbReference type="RefSeq" id="WP_311691652.1">
    <property type="nucleotide sequence ID" value="NZ_JAVRHL010000003.1"/>
</dbReference>